<dbReference type="Pfam" id="PF01131">
    <property type="entry name" value="Topoisom_bac"/>
    <property type="match status" value="1"/>
</dbReference>
<feature type="site" description="Interaction with DNA" evidence="8">
    <location>
        <position position="162"/>
    </location>
</feature>
<dbReference type="InterPro" id="IPR006171">
    <property type="entry name" value="TOPRIM_dom"/>
</dbReference>
<dbReference type="Pfam" id="PF13368">
    <property type="entry name" value="Toprim_C_rpt"/>
    <property type="match status" value="4"/>
</dbReference>
<dbReference type="InterPro" id="IPR005733">
    <property type="entry name" value="TopoI_bac-type"/>
</dbReference>
<dbReference type="HAMAP" id="MF_00952">
    <property type="entry name" value="Topoisom_1_prok"/>
    <property type="match status" value="1"/>
</dbReference>
<dbReference type="RefSeq" id="WP_207395348.1">
    <property type="nucleotide sequence ID" value="NZ_JABRWO010000002.1"/>
</dbReference>
<comment type="function">
    <text evidence="8">Releases the supercoiling and torsional tension of DNA, which is introduced during the DNA replication and transcription, by transiently cleaving and rejoining one strand of the DNA duplex. Introduces a single-strand break via transesterification at a target site in duplex DNA. The scissile phosphodiester is attacked by the catalytic tyrosine of the enzyme, resulting in the formation of a DNA-(5'-phosphotyrosyl)-enzyme intermediate and the expulsion of a 3'-OH DNA strand. The free DNA strand then undergoes passage around the unbroken strand, thus removing DNA supercoils. Finally, in the religation step, the DNA 3'-OH attacks the covalent intermediate to expel the active-site tyrosine and restore the DNA phosphodiester backbone.</text>
</comment>
<gene>
    <name evidence="8 12" type="primary">topA</name>
    <name evidence="12" type="ORF">HOV93_10200</name>
</gene>
<evidence type="ECO:0000256" key="6">
    <source>
        <dbReference type="ARBA" id="ARBA00023125"/>
    </source>
</evidence>
<dbReference type="Gene3D" id="1.10.290.10">
    <property type="entry name" value="Topoisomerase I, domain 4"/>
    <property type="match status" value="1"/>
</dbReference>
<dbReference type="Gene3D" id="3.40.50.140">
    <property type="match status" value="1"/>
</dbReference>
<keyword evidence="5 8" id="KW-0799">Topoisomerase</keyword>
<keyword evidence="4" id="KW-0460">Magnesium</keyword>
<keyword evidence="3" id="KW-0479">Metal-binding</keyword>
<feature type="region of interest" description="Interaction with DNA" evidence="8">
    <location>
        <begin position="182"/>
        <end position="187"/>
    </location>
</feature>
<evidence type="ECO:0000259" key="11">
    <source>
        <dbReference type="PROSITE" id="PS52039"/>
    </source>
</evidence>
<reference evidence="12 13" key="1">
    <citation type="submission" date="2020-05" db="EMBL/GenBank/DDBJ databases">
        <title>Bremerella alba sp. nov., a novel planctomycete isolated from the surface of the macroalga Fucus spiralis.</title>
        <authorList>
            <person name="Godinho O."/>
            <person name="Botelho R."/>
            <person name="Albuquerque L."/>
            <person name="Wiegand S."/>
            <person name="Da Costa M.S."/>
            <person name="Lobo-Da-Cunha A."/>
            <person name="Jogler C."/>
            <person name="Lage O.M."/>
        </authorList>
    </citation>
    <scope>NUCLEOTIDE SEQUENCE [LARGE SCALE GENOMIC DNA]</scope>
    <source>
        <strain evidence="12 13">FF15</strain>
    </source>
</reference>
<accession>A0A7V9A643</accession>
<dbReference type="InterPro" id="IPR025589">
    <property type="entry name" value="Toprim_C_rpt"/>
</dbReference>
<evidence type="ECO:0000256" key="7">
    <source>
        <dbReference type="ARBA" id="ARBA00023235"/>
    </source>
</evidence>
<dbReference type="InterPro" id="IPR013824">
    <property type="entry name" value="Topo_IA_cen_sub1"/>
</dbReference>
<sequence>MAESGNSKKALVIVESPAKARTISKFLGKDYLVEASIGHVRDLPKGAKEIPQEYKEQEWAYLGVNVNDNFDPVYIVPTDKKQQVTKLKKLLKESDELYLATDEDREGEAISWHLREILKPKVPVHRLVFHEITETAITEALENPRAIDDGMVRAQETRRILDRLYGYEVSPLLWRKIKPKLSAGRVQSVAVRLIVQRERDRMAFHSATYWDLVATFEAGGQSFEATLVEADGKRVPSGRDFDTTTGKANKEGLLLLDEEGAKSLLERIRSADFSVATLDNKPYTTKPAAPFTTSTLQQEANRKLSFTARRTMQVAQSLYENGYITYMRTDSTNLAQVAIDASRKLVESEYGKDYLPEKPRVYASKVKNAQEAHEAIRPAGNEFQKLDALKGELSAEQFKLFEMIWKRTVASQMADARGHRISINIGGGEAVFYVSGKTIDFPGFLRAYVEGSDDPQAELADRESLLPAVEVGQSVDAKEFDPKSHTTQPPARFSEASLTRSLEEMGIGRPSTYASIIDTILRREYVFKKGNALVPTWTSFAVVGLMEAHLEKLVDYDFTAKMEDDLDSISRGEADANAYLKAFYFGEENHGLKQVIEERIKDVDARTVNSIPLGTPEEGEHRDEVFVRVGRYGPYVEQGERRGSIPDELPPDEIDLAKAMEILEQSEKGDEPMGEHPDTGKPIFLKAGRFGPYVQMGSTDDDEKPKNASLLKGMNAGDVNLETAIRLLSLPREVGLHPDDQKPVVAYNGRFGPYVKWNDETRSLPAEISPIDIELDKALELLAQPKTRGGRGAPKEPLKTLDKSPVTEEIIKVMDGRYGPYVTDGESNASLPKGTSPEELTMPVALQLLAERAAKGGTKKKKKKAAKKTTTKKATKKKTAKKKTTKKKAATKTAAKKSTTKKAATKKTAEKKEESTSDEAPF</sequence>
<dbReference type="GO" id="GO:0003677">
    <property type="term" value="F:DNA binding"/>
    <property type="evidence" value="ECO:0007669"/>
    <property type="project" value="UniProtKB-KW"/>
</dbReference>
<dbReference type="PROSITE" id="PS00396">
    <property type="entry name" value="TOPO_IA_1"/>
    <property type="match status" value="1"/>
</dbReference>
<dbReference type="InterPro" id="IPR013825">
    <property type="entry name" value="Topo_IA_cen_sub2"/>
</dbReference>
<dbReference type="CDD" id="cd00186">
    <property type="entry name" value="TOP1Ac"/>
    <property type="match status" value="1"/>
</dbReference>
<proteinExistence type="inferred from homology"/>
<dbReference type="EC" id="5.6.2.1" evidence="8"/>
<evidence type="ECO:0000256" key="8">
    <source>
        <dbReference type="HAMAP-Rule" id="MF_00952"/>
    </source>
</evidence>
<dbReference type="PANTHER" id="PTHR42785:SF1">
    <property type="entry name" value="DNA TOPOISOMERASE"/>
    <property type="match status" value="1"/>
</dbReference>
<feature type="domain" description="Topo IA-type catalytic" evidence="11">
    <location>
        <begin position="148"/>
        <end position="593"/>
    </location>
</feature>
<feature type="site" description="Interaction with DNA" evidence="8">
    <location>
        <position position="523"/>
    </location>
</feature>
<dbReference type="SMART" id="SM00436">
    <property type="entry name" value="TOP1Bc"/>
    <property type="match status" value="1"/>
</dbReference>
<dbReference type="AlphaFoldDB" id="A0A7V9A643"/>
<comment type="catalytic activity">
    <reaction evidence="1 8">
        <text>ATP-independent breakage of single-stranded DNA, followed by passage and rejoining.</text>
        <dbReference type="EC" id="5.6.2.1"/>
    </reaction>
</comment>
<dbReference type="InterPro" id="IPR013826">
    <property type="entry name" value="Topo_IA_cen_sub3"/>
</dbReference>
<evidence type="ECO:0000256" key="9">
    <source>
        <dbReference type="SAM" id="MobiDB-lite"/>
    </source>
</evidence>
<dbReference type="EMBL" id="JABRWO010000002">
    <property type="protein sequence ID" value="MBA2113867.1"/>
    <property type="molecule type" value="Genomic_DNA"/>
</dbReference>
<dbReference type="Proteomes" id="UP000551616">
    <property type="component" value="Unassembled WGS sequence"/>
</dbReference>
<feature type="site" description="Interaction with DNA" evidence="8">
    <location>
        <position position="39"/>
    </location>
</feature>
<dbReference type="InterPro" id="IPR023406">
    <property type="entry name" value="Topo_IA_AS"/>
</dbReference>
<evidence type="ECO:0000313" key="13">
    <source>
        <dbReference type="Proteomes" id="UP000551616"/>
    </source>
</evidence>
<keyword evidence="13" id="KW-1185">Reference proteome</keyword>
<feature type="site" description="Interaction with DNA" evidence="8">
    <location>
        <position position="159"/>
    </location>
</feature>
<comment type="caution">
    <text evidence="12">The sequence shown here is derived from an EMBL/GenBank/DDBJ whole genome shotgun (WGS) entry which is preliminary data.</text>
</comment>
<dbReference type="GO" id="GO:0006265">
    <property type="term" value="P:DNA topological change"/>
    <property type="evidence" value="ECO:0007669"/>
    <property type="project" value="UniProtKB-UniRule"/>
</dbReference>
<dbReference type="InterPro" id="IPR023405">
    <property type="entry name" value="Topo_IA_core_domain"/>
</dbReference>
<feature type="site" description="Interaction with DNA" evidence="8">
    <location>
        <position position="167"/>
    </location>
</feature>
<feature type="region of interest" description="Disordered" evidence="9">
    <location>
        <begin position="852"/>
        <end position="922"/>
    </location>
</feature>
<keyword evidence="6 8" id="KW-0238">DNA-binding</keyword>
<feature type="site" description="Interaction with DNA" evidence="8">
    <location>
        <position position="158"/>
    </location>
</feature>
<name>A0A7V9A643_9BACT</name>
<dbReference type="GO" id="GO:0046872">
    <property type="term" value="F:metal ion binding"/>
    <property type="evidence" value="ECO:0007669"/>
    <property type="project" value="UniProtKB-KW"/>
</dbReference>
<dbReference type="Pfam" id="PF01751">
    <property type="entry name" value="Toprim"/>
    <property type="match status" value="1"/>
</dbReference>
<feature type="site" description="Interaction with DNA" evidence="8">
    <location>
        <position position="328"/>
    </location>
</feature>
<dbReference type="SMART" id="SM00493">
    <property type="entry name" value="TOPRIM"/>
    <property type="match status" value="1"/>
</dbReference>
<protein>
    <recommendedName>
        <fullName evidence="8">DNA topoisomerase 1</fullName>
        <ecNumber evidence="8">5.6.2.1</ecNumber>
    </recommendedName>
    <alternativeName>
        <fullName evidence="8">DNA topoisomerase I</fullName>
    </alternativeName>
</protein>
<evidence type="ECO:0000313" key="12">
    <source>
        <dbReference type="EMBL" id="MBA2113867.1"/>
    </source>
</evidence>
<evidence type="ECO:0000259" key="10">
    <source>
        <dbReference type="PROSITE" id="PS50880"/>
    </source>
</evidence>
<dbReference type="InterPro" id="IPR003601">
    <property type="entry name" value="Topo_IA_2"/>
</dbReference>
<feature type="active site" description="O-(5'-phospho-DNA)-tyrosine intermediate" evidence="8">
    <location>
        <position position="326"/>
    </location>
</feature>
<dbReference type="CDD" id="cd03363">
    <property type="entry name" value="TOPRIM_TopoIA_TopoI"/>
    <property type="match status" value="1"/>
</dbReference>
<dbReference type="InterPro" id="IPR028612">
    <property type="entry name" value="Topoisom_1_IA"/>
</dbReference>
<dbReference type="Gene3D" id="2.70.20.10">
    <property type="entry name" value="Topoisomerase I, domain 3"/>
    <property type="match status" value="1"/>
</dbReference>
<feature type="compositionally biased region" description="Basic residues" evidence="9">
    <location>
        <begin position="857"/>
        <end position="905"/>
    </location>
</feature>
<dbReference type="NCBIfam" id="TIGR01051">
    <property type="entry name" value="topA_bact"/>
    <property type="match status" value="1"/>
</dbReference>
<dbReference type="GO" id="GO:0003917">
    <property type="term" value="F:DNA topoisomerase type I (single strand cut, ATP-independent) activity"/>
    <property type="evidence" value="ECO:0007669"/>
    <property type="project" value="UniProtKB-UniRule"/>
</dbReference>
<dbReference type="PROSITE" id="PS50880">
    <property type="entry name" value="TOPRIM"/>
    <property type="match status" value="1"/>
</dbReference>
<evidence type="ECO:0000256" key="4">
    <source>
        <dbReference type="ARBA" id="ARBA00022842"/>
    </source>
</evidence>
<keyword evidence="7 8" id="KW-0413">Isomerase</keyword>
<evidence type="ECO:0000256" key="2">
    <source>
        <dbReference type="ARBA" id="ARBA00009446"/>
    </source>
</evidence>
<dbReference type="PRINTS" id="PR00417">
    <property type="entry name" value="PRTPISMRASEI"/>
</dbReference>
<organism evidence="12 13">
    <name type="scientific">Bremerella alba</name>
    <dbReference type="NCBI Taxonomy" id="980252"/>
    <lineage>
        <taxon>Bacteria</taxon>
        <taxon>Pseudomonadati</taxon>
        <taxon>Planctomycetota</taxon>
        <taxon>Planctomycetia</taxon>
        <taxon>Pirellulales</taxon>
        <taxon>Pirellulaceae</taxon>
        <taxon>Bremerella</taxon>
    </lineage>
</organism>
<dbReference type="InterPro" id="IPR003602">
    <property type="entry name" value="Topo_IA_DNA-bd_dom"/>
</dbReference>
<dbReference type="SUPFAM" id="SSF56712">
    <property type="entry name" value="Prokaryotic type I DNA topoisomerase"/>
    <property type="match status" value="1"/>
</dbReference>
<evidence type="ECO:0000256" key="1">
    <source>
        <dbReference type="ARBA" id="ARBA00000213"/>
    </source>
</evidence>
<feature type="domain" description="Toprim" evidence="10">
    <location>
        <begin position="9"/>
        <end position="133"/>
    </location>
</feature>
<feature type="site" description="Interaction with DNA" evidence="8">
    <location>
        <position position="174"/>
    </location>
</feature>
<dbReference type="PROSITE" id="PS52039">
    <property type="entry name" value="TOPO_IA_2"/>
    <property type="match status" value="1"/>
</dbReference>
<dbReference type="InterPro" id="IPR013497">
    <property type="entry name" value="Topo_IA_cen"/>
</dbReference>
<dbReference type="Gene3D" id="1.10.460.10">
    <property type="entry name" value="Topoisomerase I, domain 2"/>
    <property type="match status" value="1"/>
</dbReference>
<dbReference type="InterPro" id="IPR000380">
    <property type="entry name" value="Topo_IA"/>
</dbReference>
<dbReference type="PANTHER" id="PTHR42785">
    <property type="entry name" value="DNA TOPOISOMERASE, TYPE IA, CORE"/>
    <property type="match status" value="1"/>
</dbReference>
<evidence type="ECO:0000256" key="5">
    <source>
        <dbReference type="ARBA" id="ARBA00023029"/>
    </source>
</evidence>
<dbReference type="InterPro" id="IPR034149">
    <property type="entry name" value="TOPRIM_TopoI"/>
</dbReference>
<comment type="similarity">
    <text evidence="2 8">Belongs to the type IA topoisomerase family.</text>
</comment>
<dbReference type="SMART" id="SM00437">
    <property type="entry name" value="TOP1Ac"/>
    <property type="match status" value="1"/>
</dbReference>
<evidence type="ECO:0000256" key="3">
    <source>
        <dbReference type="ARBA" id="ARBA00022723"/>
    </source>
</evidence>
<comment type="subunit">
    <text evidence="8">Monomer.</text>
</comment>